<sequence>MLALAQQRRYHCSFGACGIACLCALRQEDLDAGMRLPVCWRRGVPRGLSWLPSAARWQRAGILESPSMASGVD</sequence>
<name>A0AB33CLV5_XANCI</name>
<organism evidence="1 2">
    <name type="scientific">Xanthomonas citri pv. vignicola</name>
    <dbReference type="NCBI Taxonomy" id="473426"/>
    <lineage>
        <taxon>Bacteria</taxon>
        <taxon>Pseudomonadati</taxon>
        <taxon>Pseudomonadota</taxon>
        <taxon>Gammaproteobacteria</taxon>
        <taxon>Lysobacterales</taxon>
        <taxon>Lysobacteraceae</taxon>
        <taxon>Xanthomonas</taxon>
    </lineage>
</organism>
<evidence type="ECO:0000313" key="2">
    <source>
        <dbReference type="Proteomes" id="UP000198357"/>
    </source>
</evidence>
<dbReference type="EMBL" id="CP022263">
    <property type="protein sequence ID" value="ASK93978.1"/>
    <property type="molecule type" value="Genomic_DNA"/>
</dbReference>
<proteinExistence type="predicted"/>
<evidence type="ECO:0000313" key="1">
    <source>
        <dbReference type="EMBL" id="ASK93978.1"/>
    </source>
</evidence>
<accession>A0AB33CLV5</accession>
<dbReference type="AlphaFoldDB" id="A0AB33CLV5"/>
<gene>
    <name evidence="1" type="ORF">XcvCFBP7111P_22990</name>
</gene>
<protein>
    <submittedName>
        <fullName evidence="1">Uncharacterized protein</fullName>
    </submittedName>
</protein>
<dbReference type="Proteomes" id="UP000198357">
    <property type="component" value="Chromosome"/>
</dbReference>
<reference evidence="1 2" key="1">
    <citation type="submission" date="2017-06" db="EMBL/GenBank/DDBJ databases">
        <title>First complete genome sequences of Xanthomonas citri pv. vignicola strains CFBP 7111, CFBP 7112 and CFBP 7113 using long-read technology.</title>
        <authorList>
            <person name="Ruh M."/>
            <person name="Briand M."/>
            <person name="Bonneau S."/>
            <person name="Jacques M.A."/>
            <person name="Chen N.W.G."/>
        </authorList>
    </citation>
    <scope>NUCLEOTIDE SEQUENCE [LARGE SCALE GENOMIC DNA]</scope>
    <source>
        <strain evidence="1 2">CFBP7111</strain>
    </source>
</reference>